<dbReference type="Proteomes" id="UP000035548">
    <property type="component" value="Chromosome"/>
</dbReference>
<comment type="catalytic activity">
    <reaction evidence="5">
        <text>a di-trans,poly-cis-dolichyl phosphate + GDP-alpha-D-mannose = a di-trans,poly-cis-dolichyl beta-D-mannosyl phosphate + GDP</text>
        <dbReference type="Rhea" id="RHEA:21184"/>
        <dbReference type="Rhea" id="RHEA-COMP:19498"/>
        <dbReference type="Rhea" id="RHEA-COMP:19501"/>
        <dbReference type="ChEBI" id="CHEBI:57527"/>
        <dbReference type="ChEBI" id="CHEBI:57683"/>
        <dbReference type="ChEBI" id="CHEBI:58189"/>
        <dbReference type="ChEBI" id="CHEBI:58211"/>
        <dbReference type="EC" id="2.4.1.83"/>
    </reaction>
</comment>
<accession>A0A0G3HE91</accession>
<dbReference type="Pfam" id="PF00535">
    <property type="entry name" value="Glycos_transf_2"/>
    <property type="match status" value="1"/>
</dbReference>
<dbReference type="PANTHER" id="PTHR43398">
    <property type="entry name" value="DOLICHOL-PHOSPHATE MANNOSYLTRANSFERASE SUBUNIT 1"/>
    <property type="match status" value="1"/>
</dbReference>
<gene>
    <name evidence="7" type="primary">ppm1</name>
    <name evidence="7" type="ORF">CUTER_05365</name>
</gene>
<dbReference type="InterPro" id="IPR029044">
    <property type="entry name" value="Nucleotide-diphossugar_trans"/>
</dbReference>
<evidence type="ECO:0000256" key="1">
    <source>
        <dbReference type="ARBA" id="ARBA00006739"/>
    </source>
</evidence>
<protein>
    <recommendedName>
        <fullName evidence="2">dolichyl-phosphate beta-D-mannosyltransferase</fullName>
        <ecNumber evidence="2">2.4.1.83</ecNumber>
    </recommendedName>
</protein>
<dbReference type="STRING" id="1072256.CUTER_05365"/>
<dbReference type="OrthoDB" id="9810303at2"/>
<dbReference type="GO" id="GO:0009247">
    <property type="term" value="P:glycolipid biosynthetic process"/>
    <property type="evidence" value="ECO:0007669"/>
    <property type="project" value="TreeGrafter"/>
</dbReference>
<dbReference type="AlphaFoldDB" id="A0A0G3HE91"/>
<dbReference type="InterPro" id="IPR001173">
    <property type="entry name" value="Glyco_trans_2-like"/>
</dbReference>
<dbReference type="SUPFAM" id="SSF53448">
    <property type="entry name" value="Nucleotide-diphospho-sugar transferases"/>
    <property type="match status" value="1"/>
</dbReference>
<dbReference type="EMBL" id="CP011546">
    <property type="protein sequence ID" value="AKK11070.1"/>
    <property type="molecule type" value="Genomic_DNA"/>
</dbReference>
<evidence type="ECO:0000313" key="7">
    <source>
        <dbReference type="EMBL" id="AKK11070.1"/>
    </source>
</evidence>
<name>A0A0G3HE91_9CORY</name>
<dbReference type="CDD" id="cd06442">
    <property type="entry name" value="DPM1_like"/>
    <property type="match status" value="1"/>
</dbReference>
<dbReference type="FunFam" id="3.90.550.10:FF:000122">
    <property type="entry name" value="Dolichol-phosphate mannosyltransferase subunit 1"/>
    <property type="match status" value="1"/>
</dbReference>
<evidence type="ECO:0000256" key="4">
    <source>
        <dbReference type="ARBA" id="ARBA00022679"/>
    </source>
</evidence>
<proteinExistence type="inferred from homology"/>
<dbReference type="PANTHER" id="PTHR43398:SF1">
    <property type="entry name" value="DOLICHOL-PHOSPHATE MANNOSYLTRANSFERASE SUBUNIT 1"/>
    <property type="match status" value="1"/>
</dbReference>
<dbReference type="InterPro" id="IPR039528">
    <property type="entry name" value="DPM1-like"/>
</dbReference>
<evidence type="ECO:0000256" key="2">
    <source>
        <dbReference type="ARBA" id="ARBA00012704"/>
    </source>
</evidence>
<keyword evidence="3 7" id="KW-0328">Glycosyltransferase</keyword>
<sequence length="331" mass="36746">MTKPSDSTLVIVPTYNEAENLPLMVRRITEATPEVHLLVVDDNSPDGTGDLADGFAAENDAIHVLHRTTKDGLLGAYLAGFRWGLEKGYQVLVEMDADGSHAPEQLPLLLAEIDDDADVVIGSRYIDGGEVVNWPRKRFLLSRLGNLYIGVALGTGLRDMTAGYRAIRREVLETLDLDELSNAGYIFQVDFAFRAYQAGFDVREVPITFTEREFGESKLDGSFVKDSLVEVTKWGVAHRTQQAKDMYRELSGLIGHQYRTSELSKARSRARASRDNVVNATREATRLLRHEFRGSGAKNLSAKARQAGEYAGDLAKEVTGLIKHEAGRRRH</sequence>
<dbReference type="EC" id="2.4.1.83" evidence="2"/>
<reference evidence="7 8" key="1">
    <citation type="journal article" date="2015" name="Genome Announc.">
        <title>Virulence Factor Genes Detected in the Complete Genome Sequence of Corynebacterium uterequi DSM 45634, Isolated from the Uterus of a Maiden Mare.</title>
        <authorList>
            <person name="Ruckert C."/>
            <person name="Kriete M."/>
            <person name="Jaenicke S."/>
            <person name="Winkler A."/>
            <person name="Tauch A."/>
        </authorList>
    </citation>
    <scope>NUCLEOTIDE SEQUENCE [LARGE SCALE GENOMIC DNA]</scope>
    <source>
        <strain evidence="7 8">DSM 45634</strain>
    </source>
</reference>
<keyword evidence="8" id="KW-1185">Reference proteome</keyword>
<dbReference type="KEGG" id="cut:CUTER_05365"/>
<evidence type="ECO:0000259" key="6">
    <source>
        <dbReference type="Pfam" id="PF00535"/>
    </source>
</evidence>
<keyword evidence="4 7" id="KW-0808">Transferase</keyword>
<evidence type="ECO:0000313" key="8">
    <source>
        <dbReference type="Proteomes" id="UP000035548"/>
    </source>
</evidence>
<organism evidence="7 8">
    <name type="scientific">Corynebacterium uterequi</name>
    <dbReference type="NCBI Taxonomy" id="1072256"/>
    <lineage>
        <taxon>Bacteria</taxon>
        <taxon>Bacillati</taxon>
        <taxon>Actinomycetota</taxon>
        <taxon>Actinomycetes</taxon>
        <taxon>Mycobacteriales</taxon>
        <taxon>Corynebacteriaceae</taxon>
        <taxon>Corynebacterium</taxon>
    </lineage>
</organism>
<reference evidence="8" key="2">
    <citation type="submission" date="2015-05" db="EMBL/GenBank/DDBJ databases">
        <title>Complete genome sequence of Corynebacterium uterequi DSM 45634, isolated from the uterus of a maiden mare.</title>
        <authorList>
            <person name="Ruckert C."/>
            <person name="Albersmeier A."/>
            <person name="Winkler A."/>
            <person name="Tauch A."/>
        </authorList>
    </citation>
    <scope>NUCLEOTIDE SEQUENCE [LARGE SCALE GENOMIC DNA]</scope>
    <source>
        <strain evidence="8">DSM 45634</strain>
    </source>
</reference>
<dbReference type="Gene3D" id="3.90.550.10">
    <property type="entry name" value="Spore Coat Polysaccharide Biosynthesis Protein SpsA, Chain A"/>
    <property type="match status" value="1"/>
</dbReference>
<dbReference type="GO" id="GO:0004582">
    <property type="term" value="F:dolichyl-phosphate beta-D-mannosyltransferase activity"/>
    <property type="evidence" value="ECO:0007669"/>
    <property type="project" value="UniProtKB-EC"/>
</dbReference>
<dbReference type="PATRIC" id="fig|1072256.5.peg.1060"/>
<evidence type="ECO:0000256" key="5">
    <source>
        <dbReference type="ARBA" id="ARBA00050499"/>
    </source>
</evidence>
<comment type="similarity">
    <text evidence="1">Belongs to the glycosyltransferase 2 family.</text>
</comment>
<evidence type="ECO:0000256" key="3">
    <source>
        <dbReference type="ARBA" id="ARBA00022676"/>
    </source>
</evidence>
<feature type="domain" description="Glycosyltransferase 2-like" evidence="6">
    <location>
        <begin position="10"/>
        <end position="174"/>
    </location>
</feature>
<dbReference type="RefSeq" id="WP_082121278.1">
    <property type="nucleotide sequence ID" value="NZ_CP011546.1"/>
</dbReference>
<dbReference type="GO" id="GO:0016020">
    <property type="term" value="C:membrane"/>
    <property type="evidence" value="ECO:0007669"/>
    <property type="project" value="GOC"/>
</dbReference>